<dbReference type="SUPFAM" id="SSF64182">
    <property type="entry name" value="DHH phosphoesterases"/>
    <property type="match status" value="1"/>
</dbReference>
<dbReference type="InterPro" id="IPR051673">
    <property type="entry name" value="SSDNA_exonuclease_RecJ"/>
</dbReference>
<dbReference type="GO" id="GO:0003676">
    <property type="term" value="F:nucleic acid binding"/>
    <property type="evidence" value="ECO:0007669"/>
    <property type="project" value="InterPro"/>
</dbReference>
<proteinExistence type="inferred from homology"/>
<feature type="domain" description="DDH" evidence="6">
    <location>
        <begin position="4"/>
        <end position="97"/>
    </location>
</feature>
<evidence type="ECO:0000256" key="4">
    <source>
        <dbReference type="ARBA" id="ARBA00022801"/>
    </source>
</evidence>
<keyword evidence="4" id="KW-0378">Hydrolase</keyword>
<dbReference type="Gene3D" id="3.90.1640.30">
    <property type="match status" value="1"/>
</dbReference>
<name>A0A7X9FTK8_9DELT</name>
<comment type="similarity">
    <text evidence="1">Belongs to the RecJ family.</text>
</comment>
<feature type="non-terminal residue" evidence="9">
    <location>
        <position position="1"/>
    </location>
</feature>
<dbReference type="EMBL" id="JAAZON010000597">
    <property type="protein sequence ID" value="NMC64085.1"/>
    <property type="molecule type" value="Genomic_DNA"/>
</dbReference>
<feature type="domain" description="RecJ OB" evidence="8">
    <location>
        <begin position="322"/>
        <end position="417"/>
    </location>
</feature>
<evidence type="ECO:0000256" key="2">
    <source>
        <dbReference type="ARBA" id="ARBA00019841"/>
    </source>
</evidence>
<dbReference type="Proteomes" id="UP000524246">
    <property type="component" value="Unassembled WGS sequence"/>
</dbReference>
<dbReference type="PANTHER" id="PTHR30255">
    <property type="entry name" value="SINGLE-STRANDED-DNA-SPECIFIC EXONUCLEASE RECJ"/>
    <property type="match status" value="1"/>
</dbReference>
<evidence type="ECO:0000256" key="5">
    <source>
        <dbReference type="ARBA" id="ARBA00022839"/>
    </source>
</evidence>
<evidence type="ECO:0000313" key="9">
    <source>
        <dbReference type="EMBL" id="NMC64085.1"/>
    </source>
</evidence>
<dbReference type="Pfam" id="PF02272">
    <property type="entry name" value="DHHA1"/>
    <property type="match status" value="1"/>
</dbReference>
<feature type="domain" description="DHHA1" evidence="7">
    <location>
        <begin position="220"/>
        <end position="308"/>
    </location>
</feature>
<dbReference type="PANTHER" id="PTHR30255:SF2">
    <property type="entry name" value="SINGLE-STRANDED-DNA-SPECIFIC EXONUCLEASE RECJ"/>
    <property type="match status" value="1"/>
</dbReference>
<reference evidence="9 10" key="1">
    <citation type="journal article" date="2020" name="Biotechnol. Biofuels">
        <title>New insights from the biogas microbiome by comprehensive genome-resolved metagenomics of nearly 1600 species originating from multiple anaerobic digesters.</title>
        <authorList>
            <person name="Campanaro S."/>
            <person name="Treu L."/>
            <person name="Rodriguez-R L.M."/>
            <person name="Kovalovszki A."/>
            <person name="Ziels R.M."/>
            <person name="Maus I."/>
            <person name="Zhu X."/>
            <person name="Kougias P.G."/>
            <person name="Basile A."/>
            <person name="Luo G."/>
            <person name="Schluter A."/>
            <person name="Konstantinidis K.T."/>
            <person name="Angelidaki I."/>
        </authorList>
    </citation>
    <scope>NUCLEOTIDE SEQUENCE [LARGE SCALE GENOMIC DNA]</scope>
    <source>
        <strain evidence="9">AS27yjCOA_65</strain>
    </source>
</reference>
<evidence type="ECO:0000259" key="6">
    <source>
        <dbReference type="Pfam" id="PF01368"/>
    </source>
</evidence>
<evidence type="ECO:0000259" key="8">
    <source>
        <dbReference type="Pfam" id="PF17768"/>
    </source>
</evidence>
<dbReference type="Gene3D" id="3.10.310.30">
    <property type="match status" value="1"/>
</dbReference>
<keyword evidence="3" id="KW-0540">Nuclease</keyword>
<dbReference type="InterPro" id="IPR003156">
    <property type="entry name" value="DHHA1_dom"/>
</dbReference>
<evidence type="ECO:0000256" key="3">
    <source>
        <dbReference type="ARBA" id="ARBA00022722"/>
    </source>
</evidence>
<sequence length="426" mass="47040">GYKVLVSLDFGTTNLAELELARSYKMKTVVIDHHYVGEIENNADIFINPWDDESVFGGGRLCTSGLTYIILDSYKPLRQRQAAFPSDELLALATLGTICDVVPLEGLNRCLAKKGLLALAQSKSPGIRALREICDIEDVLSYDVAFRIGPAINAAGRMKTGDLAFKLLTATNSEMAYKIAGQLIDLNEERKSEVLRILETAETTVFKKDELPDGIVVWAEEFSIGVVGIVAQRLVERFRKPAAVFGKTLDGAFGGSLRTVEGVSIINILNELRPILIRGGGHAMAGGCLVRPEDMEEFARAFDAKCKEKIGTKIFEPAFDADLEIRLDDISVELVQGLRALEPFGAANPVPRFLLRNLKIGDIKRLRDEHLFLTVSNGELVYPAVLWRLRNHEHIQIGDTVDTTCTPYINKQGKVQLSVEGIRKKT</sequence>
<dbReference type="GO" id="GO:0004527">
    <property type="term" value="F:exonuclease activity"/>
    <property type="evidence" value="ECO:0007669"/>
    <property type="project" value="UniProtKB-KW"/>
</dbReference>
<gene>
    <name evidence="9" type="ORF">GYA55_13055</name>
</gene>
<comment type="caution">
    <text evidence="9">The sequence shown here is derived from an EMBL/GenBank/DDBJ whole genome shotgun (WGS) entry which is preliminary data.</text>
</comment>
<organism evidence="9 10">
    <name type="scientific">SAR324 cluster bacterium</name>
    <dbReference type="NCBI Taxonomy" id="2024889"/>
    <lineage>
        <taxon>Bacteria</taxon>
        <taxon>Deltaproteobacteria</taxon>
        <taxon>SAR324 cluster</taxon>
    </lineage>
</organism>
<keyword evidence="5" id="KW-0269">Exonuclease</keyword>
<dbReference type="Pfam" id="PF01368">
    <property type="entry name" value="DHH"/>
    <property type="match status" value="1"/>
</dbReference>
<accession>A0A7X9FTK8</accession>
<dbReference type="InterPro" id="IPR038763">
    <property type="entry name" value="DHH_sf"/>
</dbReference>
<dbReference type="InterPro" id="IPR041122">
    <property type="entry name" value="RecJ_OB"/>
</dbReference>
<protein>
    <recommendedName>
        <fullName evidence="2">Single-stranded-DNA-specific exonuclease RecJ</fullName>
    </recommendedName>
</protein>
<evidence type="ECO:0000259" key="7">
    <source>
        <dbReference type="Pfam" id="PF02272"/>
    </source>
</evidence>
<dbReference type="Pfam" id="PF17768">
    <property type="entry name" value="RecJ_OB"/>
    <property type="match status" value="1"/>
</dbReference>
<dbReference type="InterPro" id="IPR001667">
    <property type="entry name" value="DDH_dom"/>
</dbReference>
<dbReference type="AlphaFoldDB" id="A0A7X9FTK8"/>
<evidence type="ECO:0000313" key="10">
    <source>
        <dbReference type="Proteomes" id="UP000524246"/>
    </source>
</evidence>
<evidence type="ECO:0000256" key="1">
    <source>
        <dbReference type="ARBA" id="ARBA00005915"/>
    </source>
</evidence>